<gene>
    <name evidence="2" type="ORF">GCM10008179_23790</name>
</gene>
<proteinExistence type="predicted"/>
<dbReference type="Proteomes" id="UP001143372">
    <property type="component" value="Unassembled WGS sequence"/>
</dbReference>
<name>A0A9W6MW89_9HYPH</name>
<dbReference type="EMBL" id="BSFI01000008">
    <property type="protein sequence ID" value="GLK68741.1"/>
    <property type="molecule type" value="Genomic_DNA"/>
</dbReference>
<evidence type="ECO:0000313" key="2">
    <source>
        <dbReference type="EMBL" id="GLK68741.1"/>
    </source>
</evidence>
<feature type="region of interest" description="Disordered" evidence="1">
    <location>
        <begin position="1"/>
        <end position="57"/>
    </location>
</feature>
<dbReference type="AlphaFoldDB" id="A0A9W6MW89"/>
<evidence type="ECO:0000313" key="3">
    <source>
        <dbReference type="Proteomes" id="UP001143372"/>
    </source>
</evidence>
<comment type="caution">
    <text evidence="2">The sequence shown here is derived from an EMBL/GenBank/DDBJ whole genome shotgun (WGS) entry which is preliminary data.</text>
</comment>
<organism evidence="2 3">
    <name type="scientific">Hansschlegelia plantiphila</name>
    <dbReference type="NCBI Taxonomy" id="374655"/>
    <lineage>
        <taxon>Bacteria</taxon>
        <taxon>Pseudomonadati</taxon>
        <taxon>Pseudomonadota</taxon>
        <taxon>Alphaproteobacteria</taxon>
        <taxon>Hyphomicrobiales</taxon>
        <taxon>Methylopilaceae</taxon>
        <taxon>Hansschlegelia</taxon>
    </lineage>
</organism>
<protein>
    <submittedName>
        <fullName evidence="2">Uncharacterized protein</fullName>
    </submittedName>
</protein>
<reference evidence="2" key="2">
    <citation type="submission" date="2023-01" db="EMBL/GenBank/DDBJ databases">
        <authorList>
            <person name="Sun Q."/>
            <person name="Evtushenko L."/>
        </authorList>
    </citation>
    <scope>NUCLEOTIDE SEQUENCE</scope>
    <source>
        <strain evidence="2">VKM B-2347</strain>
    </source>
</reference>
<feature type="compositionally biased region" description="Basic and acidic residues" evidence="1">
    <location>
        <begin position="20"/>
        <end position="30"/>
    </location>
</feature>
<keyword evidence="3" id="KW-1185">Reference proteome</keyword>
<evidence type="ECO:0000256" key="1">
    <source>
        <dbReference type="SAM" id="MobiDB-lite"/>
    </source>
</evidence>
<accession>A0A9W6MW89</accession>
<feature type="compositionally biased region" description="Basic and acidic residues" evidence="1">
    <location>
        <begin position="47"/>
        <end position="57"/>
    </location>
</feature>
<sequence>MVPPDSSDPKRASGRASEVAAREAERRERLAAALRENLRKRKAKPREKRDPAEPKPE</sequence>
<dbReference type="RefSeq" id="WP_271168961.1">
    <property type="nucleotide sequence ID" value="NZ_BSFI01000008.1"/>
</dbReference>
<reference evidence="2" key="1">
    <citation type="journal article" date="2014" name="Int. J. Syst. Evol. Microbiol.">
        <title>Complete genome sequence of Corynebacterium casei LMG S-19264T (=DSM 44701T), isolated from a smear-ripened cheese.</title>
        <authorList>
            <consortium name="US DOE Joint Genome Institute (JGI-PGF)"/>
            <person name="Walter F."/>
            <person name="Albersmeier A."/>
            <person name="Kalinowski J."/>
            <person name="Ruckert C."/>
        </authorList>
    </citation>
    <scope>NUCLEOTIDE SEQUENCE</scope>
    <source>
        <strain evidence="2">VKM B-2347</strain>
    </source>
</reference>